<gene>
    <name evidence="1" type="ORF">T459_26106</name>
</gene>
<dbReference type="SUPFAM" id="SSF52058">
    <property type="entry name" value="L domain-like"/>
    <property type="match status" value="1"/>
</dbReference>
<keyword evidence="2" id="KW-1185">Reference proteome</keyword>
<evidence type="ECO:0000313" key="1">
    <source>
        <dbReference type="EMBL" id="PHT71002.1"/>
    </source>
</evidence>
<reference evidence="1 2" key="1">
    <citation type="journal article" date="2014" name="Nat. Genet.">
        <title>Genome sequence of the hot pepper provides insights into the evolution of pungency in Capsicum species.</title>
        <authorList>
            <person name="Kim S."/>
            <person name="Park M."/>
            <person name="Yeom S.I."/>
            <person name="Kim Y.M."/>
            <person name="Lee J.M."/>
            <person name="Lee H.A."/>
            <person name="Seo E."/>
            <person name="Choi J."/>
            <person name="Cheong K."/>
            <person name="Kim K.T."/>
            <person name="Jung K."/>
            <person name="Lee G.W."/>
            <person name="Oh S.K."/>
            <person name="Bae C."/>
            <person name="Kim S.B."/>
            <person name="Lee H.Y."/>
            <person name="Kim S.Y."/>
            <person name="Kim M.S."/>
            <person name="Kang B.C."/>
            <person name="Jo Y.D."/>
            <person name="Yang H.B."/>
            <person name="Jeong H.J."/>
            <person name="Kang W.H."/>
            <person name="Kwon J.K."/>
            <person name="Shin C."/>
            <person name="Lim J.Y."/>
            <person name="Park J.H."/>
            <person name="Huh J.H."/>
            <person name="Kim J.S."/>
            <person name="Kim B.D."/>
            <person name="Cohen O."/>
            <person name="Paran I."/>
            <person name="Suh M.C."/>
            <person name="Lee S.B."/>
            <person name="Kim Y.K."/>
            <person name="Shin Y."/>
            <person name="Noh S.J."/>
            <person name="Park J."/>
            <person name="Seo Y.S."/>
            <person name="Kwon S.Y."/>
            <person name="Kim H.A."/>
            <person name="Park J.M."/>
            <person name="Kim H.J."/>
            <person name="Choi S.B."/>
            <person name="Bosland P.W."/>
            <person name="Reeves G."/>
            <person name="Jo S.H."/>
            <person name="Lee B.W."/>
            <person name="Cho H.T."/>
            <person name="Choi H.S."/>
            <person name="Lee M.S."/>
            <person name="Yu Y."/>
            <person name="Do Choi Y."/>
            <person name="Park B.S."/>
            <person name="van Deynze A."/>
            <person name="Ashrafi H."/>
            <person name="Hill T."/>
            <person name="Kim W.T."/>
            <person name="Pai H.S."/>
            <person name="Ahn H.K."/>
            <person name="Yeam I."/>
            <person name="Giovannoni J.J."/>
            <person name="Rose J.K."/>
            <person name="Sorensen I."/>
            <person name="Lee S.J."/>
            <person name="Kim R.W."/>
            <person name="Choi I.Y."/>
            <person name="Choi B.S."/>
            <person name="Lim J.S."/>
            <person name="Lee Y.H."/>
            <person name="Choi D."/>
        </authorList>
    </citation>
    <scope>NUCLEOTIDE SEQUENCE [LARGE SCALE GENOMIC DNA]</scope>
    <source>
        <strain evidence="2">cv. CM334</strain>
    </source>
</reference>
<name>A0A2G2YMN8_CAPAN</name>
<dbReference type="Gramene" id="PHT71002">
    <property type="protein sequence ID" value="PHT71002"/>
    <property type="gene ID" value="T459_26106"/>
</dbReference>
<dbReference type="AlphaFoldDB" id="A0A2G2YMN8"/>
<accession>A0A2G2YMN8</accession>
<dbReference type="EMBL" id="AYRZ02000010">
    <property type="protein sequence ID" value="PHT71002.1"/>
    <property type="molecule type" value="Genomic_DNA"/>
</dbReference>
<reference evidence="1 2" key="2">
    <citation type="journal article" date="2017" name="Genome Biol.">
        <title>New reference genome sequences of hot pepper reveal the massive evolution of plant disease-resistance genes by retroduplication.</title>
        <authorList>
            <person name="Kim S."/>
            <person name="Park J."/>
            <person name="Yeom S.I."/>
            <person name="Kim Y.M."/>
            <person name="Seo E."/>
            <person name="Kim K.T."/>
            <person name="Kim M.S."/>
            <person name="Lee J.M."/>
            <person name="Cheong K."/>
            <person name="Shin H.S."/>
            <person name="Kim S.B."/>
            <person name="Han K."/>
            <person name="Lee J."/>
            <person name="Park M."/>
            <person name="Lee H.A."/>
            <person name="Lee H.Y."/>
            <person name="Lee Y."/>
            <person name="Oh S."/>
            <person name="Lee J.H."/>
            <person name="Choi E."/>
            <person name="Choi E."/>
            <person name="Lee S.E."/>
            <person name="Jeon J."/>
            <person name="Kim H."/>
            <person name="Choi G."/>
            <person name="Song H."/>
            <person name="Lee J."/>
            <person name="Lee S.C."/>
            <person name="Kwon J.K."/>
            <person name="Lee H.Y."/>
            <person name="Koo N."/>
            <person name="Hong Y."/>
            <person name="Kim R.W."/>
            <person name="Kang W.H."/>
            <person name="Huh J.H."/>
            <person name="Kang B.C."/>
            <person name="Yang T.J."/>
            <person name="Lee Y.H."/>
            <person name="Bennetzen J.L."/>
            <person name="Choi D."/>
        </authorList>
    </citation>
    <scope>NUCLEOTIDE SEQUENCE [LARGE SCALE GENOMIC DNA]</scope>
    <source>
        <strain evidence="2">cv. CM334</strain>
    </source>
</reference>
<proteinExistence type="predicted"/>
<dbReference type="Proteomes" id="UP000222542">
    <property type="component" value="Unassembled WGS sequence"/>
</dbReference>
<dbReference type="InterPro" id="IPR032675">
    <property type="entry name" value="LRR_dom_sf"/>
</dbReference>
<sequence length="273" mass="31281">MMNYKVYSYRELSFPNSDIRDIDDERLACKLSAFSPPDEWELESNTKEDKETRMKKLLEILKIKKVLLIFLDREGKMDELTMKVVSHRIRELKANLVREILVTTALDKVDNQVAKGRIIKVEHKKNQITGQESLSSCCELIGKTTIELQAGYVKKNTEMLDLSACCCCCRIEETVRLGLFLKKCTNLEIFPSLYSKKKLAKLNLSGLKCKIEVDVDFLKNMVNLHLLDVYETEVTLLPSLSNLKKLKHISLRGCQHLPNLEGVTTLEVLDLSV</sequence>
<comment type="caution">
    <text evidence="1">The sequence shown here is derived from an EMBL/GenBank/DDBJ whole genome shotgun (WGS) entry which is preliminary data.</text>
</comment>
<evidence type="ECO:0000313" key="2">
    <source>
        <dbReference type="Proteomes" id="UP000222542"/>
    </source>
</evidence>
<dbReference type="Gene3D" id="3.80.10.10">
    <property type="entry name" value="Ribonuclease Inhibitor"/>
    <property type="match status" value="1"/>
</dbReference>
<protein>
    <submittedName>
        <fullName evidence="1">Uncharacterized protein</fullName>
    </submittedName>
</protein>
<organism evidence="1 2">
    <name type="scientific">Capsicum annuum</name>
    <name type="common">Capsicum pepper</name>
    <dbReference type="NCBI Taxonomy" id="4072"/>
    <lineage>
        <taxon>Eukaryota</taxon>
        <taxon>Viridiplantae</taxon>
        <taxon>Streptophyta</taxon>
        <taxon>Embryophyta</taxon>
        <taxon>Tracheophyta</taxon>
        <taxon>Spermatophyta</taxon>
        <taxon>Magnoliopsida</taxon>
        <taxon>eudicotyledons</taxon>
        <taxon>Gunneridae</taxon>
        <taxon>Pentapetalae</taxon>
        <taxon>asterids</taxon>
        <taxon>lamiids</taxon>
        <taxon>Solanales</taxon>
        <taxon>Solanaceae</taxon>
        <taxon>Solanoideae</taxon>
        <taxon>Capsiceae</taxon>
        <taxon>Capsicum</taxon>
    </lineage>
</organism>